<organism evidence="1 2">
    <name type="scientific">Desmophyllum pertusum</name>
    <dbReference type="NCBI Taxonomy" id="174260"/>
    <lineage>
        <taxon>Eukaryota</taxon>
        <taxon>Metazoa</taxon>
        <taxon>Cnidaria</taxon>
        <taxon>Anthozoa</taxon>
        <taxon>Hexacorallia</taxon>
        <taxon>Scleractinia</taxon>
        <taxon>Caryophylliina</taxon>
        <taxon>Caryophylliidae</taxon>
        <taxon>Desmophyllum</taxon>
    </lineage>
</organism>
<accession>A0A9W9YZ71</accession>
<proteinExistence type="predicted"/>
<protein>
    <submittedName>
        <fullName evidence="1">Uncharacterized protein</fullName>
    </submittedName>
</protein>
<reference evidence="1" key="1">
    <citation type="submission" date="2023-01" db="EMBL/GenBank/DDBJ databases">
        <title>Genome assembly of the deep-sea coral Lophelia pertusa.</title>
        <authorList>
            <person name="Herrera S."/>
            <person name="Cordes E."/>
        </authorList>
    </citation>
    <scope>NUCLEOTIDE SEQUENCE</scope>
    <source>
        <strain evidence="1">USNM1676648</strain>
        <tissue evidence="1">Polyp</tissue>
    </source>
</reference>
<dbReference type="EMBL" id="MU826837">
    <property type="protein sequence ID" value="KAJ7372318.1"/>
    <property type="molecule type" value="Genomic_DNA"/>
</dbReference>
<dbReference type="Proteomes" id="UP001163046">
    <property type="component" value="Unassembled WGS sequence"/>
</dbReference>
<gene>
    <name evidence="1" type="ORF">OS493_019762</name>
</gene>
<comment type="caution">
    <text evidence="1">The sequence shown here is derived from an EMBL/GenBank/DDBJ whole genome shotgun (WGS) entry which is preliminary data.</text>
</comment>
<keyword evidence="2" id="KW-1185">Reference proteome</keyword>
<dbReference type="AlphaFoldDB" id="A0A9W9YZ71"/>
<evidence type="ECO:0000313" key="2">
    <source>
        <dbReference type="Proteomes" id="UP001163046"/>
    </source>
</evidence>
<sequence length="104" mass="11818">MSHTSVTQQLRHLLPLRGSFFFPTTVSDRRLVSRRCPRLPQKLPFLPSAVRIPHRFLLARLSPVHYAAVCSSNFAVVPDVFGREDASVAPILENNLSRNKRNQL</sequence>
<evidence type="ECO:0000313" key="1">
    <source>
        <dbReference type="EMBL" id="KAJ7372318.1"/>
    </source>
</evidence>
<name>A0A9W9YZ71_9CNID</name>